<dbReference type="KEGG" id="ccp:CHC_T00002014001"/>
<dbReference type="GeneID" id="17320690"/>
<gene>
    <name evidence="1" type="ORF">CHC_T00002014001</name>
</gene>
<protein>
    <submittedName>
        <fullName evidence="1">Uncharacterized protein</fullName>
    </submittedName>
</protein>
<accession>R7Q3Q4</accession>
<proteinExistence type="predicted"/>
<organism evidence="1 2">
    <name type="scientific">Chondrus crispus</name>
    <name type="common">Carrageen Irish moss</name>
    <name type="synonym">Polymorpha crispa</name>
    <dbReference type="NCBI Taxonomy" id="2769"/>
    <lineage>
        <taxon>Eukaryota</taxon>
        <taxon>Rhodophyta</taxon>
        <taxon>Florideophyceae</taxon>
        <taxon>Rhodymeniophycidae</taxon>
        <taxon>Gigartinales</taxon>
        <taxon>Gigartinaceae</taxon>
        <taxon>Chondrus</taxon>
    </lineage>
</organism>
<reference evidence="2" key="1">
    <citation type="journal article" date="2013" name="Proc. Natl. Acad. Sci. U.S.A.">
        <title>Genome structure and metabolic features in the red seaweed Chondrus crispus shed light on evolution of the Archaeplastida.</title>
        <authorList>
            <person name="Collen J."/>
            <person name="Porcel B."/>
            <person name="Carre W."/>
            <person name="Ball S.G."/>
            <person name="Chaparro C."/>
            <person name="Tonon T."/>
            <person name="Barbeyron T."/>
            <person name="Michel G."/>
            <person name="Noel B."/>
            <person name="Valentin K."/>
            <person name="Elias M."/>
            <person name="Artiguenave F."/>
            <person name="Arun A."/>
            <person name="Aury J.M."/>
            <person name="Barbosa-Neto J.F."/>
            <person name="Bothwell J.H."/>
            <person name="Bouget F.Y."/>
            <person name="Brillet L."/>
            <person name="Cabello-Hurtado F."/>
            <person name="Capella-Gutierrez S."/>
            <person name="Charrier B."/>
            <person name="Cladiere L."/>
            <person name="Cock J.M."/>
            <person name="Coelho S.M."/>
            <person name="Colleoni C."/>
            <person name="Czjzek M."/>
            <person name="Da Silva C."/>
            <person name="Delage L."/>
            <person name="Denoeud F."/>
            <person name="Deschamps P."/>
            <person name="Dittami S.M."/>
            <person name="Gabaldon T."/>
            <person name="Gachon C.M."/>
            <person name="Groisillier A."/>
            <person name="Herve C."/>
            <person name="Jabbari K."/>
            <person name="Katinka M."/>
            <person name="Kloareg B."/>
            <person name="Kowalczyk N."/>
            <person name="Labadie K."/>
            <person name="Leblanc C."/>
            <person name="Lopez P.J."/>
            <person name="McLachlan D.H."/>
            <person name="Meslet-Cladiere L."/>
            <person name="Moustafa A."/>
            <person name="Nehr Z."/>
            <person name="Nyvall Collen P."/>
            <person name="Panaud O."/>
            <person name="Partensky F."/>
            <person name="Poulain J."/>
            <person name="Rensing S.A."/>
            <person name="Rousvoal S."/>
            <person name="Samson G."/>
            <person name="Symeonidi A."/>
            <person name="Weissenbach J."/>
            <person name="Zambounis A."/>
            <person name="Wincker P."/>
            <person name="Boyen C."/>
        </authorList>
    </citation>
    <scope>NUCLEOTIDE SEQUENCE [LARGE SCALE GENOMIC DNA]</scope>
    <source>
        <strain evidence="2">cv. Stackhouse</strain>
    </source>
</reference>
<dbReference type="AlphaFoldDB" id="R7Q3Q4"/>
<dbReference type="Proteomes" id="UP000012073">
    <property type="component" value="Unassembled WGS sequence"/>
</dbReference>
<sequence length="149" mass="17025">MSPDCKWPTNQITVLRNVTPMTRLHLYRTYILCYVSCCAVFCMKPGSSPRLPYHTCRFVASRDRLLSLYGMVLPKHSDAKLSSRSTRVRCLGNCCLLNQYDTRFLDMLPECQGHVGCNTKGILARPRCVCFHTHVQYYTFLASLMDASS</sequence>
<dbReference type="EMBL" id="HG001635">
    <property type="protein sequence ID" value="CDF33167.1"/>
    <property type="molecule type" value="Genomic_DNA"/>
</dbReference>
<name>R7Q3Q4_CHOCR</name>
<evidence type="ECO:0000313" key="2">
    <source>
        <dbReference type="Proteomes" id="UP000012073"/>
    </source>
</evidence>
<keyword evidence="2" id="KW-1185">Reference proteome</keyword>
<dbReference type="RefSeq" id="XP_005712970.1">
    <property type="nucleotide sequence ID" value="XM_005712913.1"/>
</dbReference>
<dbReference type="Gramene" id="CDF33167">
    <property type="protein sequence ID" value="CDF33167"/>
    <property type="gene ID" value="CHC_T00002014001"/>
</dbReference>
<evidence type="ECO:0000313" key="1">
    <source>
        <dbReference type="EMBL" id="CDF33167.1"/>
    </source>
</evidence>